<dbReference type="Gene3D" id="3.30.70.270">
    <property type="match status" value="1"/>
</dbReference>
<dbReference type="GO" id="GO:0003964">
    <property type="term" value="F:RNA-directed DNA polymerase activity"/>
    <property type="evidence" value="ECO:0007669"/>
    <property type="project" value="UniProtKB-KW"/>
</dbReference>
<feature type="non-terminal residue" evidence="1">
    <location>
        <position position="84"/>
    </location>
</feature>
<accession>Q9U813</accession>
<dbReference type="AlphaFoldDB" id="Q9U813"/>
<dbReference type="InterPro" id="IPR043128">
    <property type="entry name" value="Rev_trsase/Diguanyl_cyclase"/>
</dbReference>
<dbReference type="InterPro" id="IPR043502">
    <property type="entry name" value="DNA/RNA_pol_sf"/>
</dbReference>
<keyword evidence="1" id="KW-0808">Transferase</keyword>
<proteinExistence type="predicted"/>
<reference evidence="1" key="1">
    <citation type="journal article" date="1999" name="Mol. Biol. Evol.">
        <title>Evolution of sea urchin retroviral-like (SURL) elements: evidence from 40 echinoid species.</title>
        <authorList>
            <person name="Gonzalez P."/>
            <person name="Lessios H.A."/>
        </authorList>
    </citation>
    <scope>NUCLEOTIDE SEQUENCE</scope>
</reference>
<feature type="non-terminal residue" evidence="1">
    <location>
        <position position="1"/>
    </location>
</feature>
<dbReference type="PANTHER" id="PTHR37984:SF5">
    <property type="entry name" value="PROTEIN NYNRIN-LIKE"/>
    <property type="match status" value="1"/>
</dbReference>
<dbReference type="InterPro" id="IPR050951">
    <property type="entry name" value="Retrovirus_Pol_polyprotein"/>
</dbReference>
<keyword evidence="1" id="KW-0695">RNA-directed DNA polymerase</keyword>
<keyword evidence="1" id="KW-0548">Nucleotidyltransferase</keyword>
<dbReference type="EMBL" id="AF112785">
    <property type="protein sequence ID" value="AAF09386.1"/>
    <property type="molecule type" value="Genomic_DNA"/>
</dbReference>
<dbReference type="PANTHER" id="PTHR37984">
    <property type="entry name" value="PROTEIN CBG26694"/>
    <property type="match status" value="1"/>
</dbReference>
<sequence>YNCLGKHSSGTYDTRLKQVLEIARKSNLKLNREKCEFNVNKLTYIGDLISENGIQPDPKKVAAFRNMERPKSKQDVQRFLGMVN</sequence>
<name>Q9U813_9ECHN</name>
<evidence type="ECO:0000313" key="1">
    <source>
        <dbReference type="EMBL" id="AAF09386.1"/>
    </source>
</evidence>
<protein>
    <submittedName>
        <fullName evidence="1">Reverse transcriptase</fullName>
    </submittedName>
</protein>
<dbReference type="SUPFAM" id="SSF56672">
    <property type="entry name" value="DNA/RNA polymerases"/>
    <property type="match status" value="1"/>
</dbReference>
<organism evidence="1">
    <name type="scientific">Eucidaris thouarsii</name>
    <dbReference type="NCBI Taxonomy" id="1316088"/>
    <lineage>
        <taxon>Eukaryota</taxon>
        <taxon>Metazoa</taxon>
        <taxon>Echinodermata</taxon>
        <taxon>Eleutherozoa</taxon>
        <taxon>Echinozoa</taxon>
        <taxon>Echinoidea</taxon>
        <taxon>Perischoechinoidea</taxon>
        <taxon>Cidaroida</taxon>
        <taxon>Cidaridae</taxon>
        <taxon>Eucidaris</taxon>
    </lineage>
</organism>